<evidence type="ECO:0000313" key="7">
    <source>
        <dbReference type="Proteomes" id="UP000054560"/>
    </source>
</evidence>
<reference evidence="6 7" key="1">
    <citation type="submission" date="2011-02" db="EMBL/GenBank/DDBJ databases">
        <title>The Genome Sequence of Sphaeroforma arctica JP610.</title>
        <authorList>
            <consortium name="The Broad Institute Genome Sequencing Platform"/>
            <person name="Russ C."/>
            <person name="Cuomo C."/>
            <person name="Young S.K."/>
            <person name="Zeng Q."/>
            <person name="Gargeya S."/>
            <person name="Alvarado L."/>
            <person name="Berlin A."/>
            <person name="Chapman S.B."/>
            <person name="Chen Z."/>
            <person name="Freedman E."/>
            <person name="Gellesch M."/>
            <person name="Goldberg J."/>
            <person name="Griggs A."/>
            <person name="Gujja S."/>
            <person name="Heilman E."/>
            <person name="Heiman D."/>
            <person name="Howarth C."/>
            <person name="Mehta T."/>
            <person name="Neiman D."/>
            <person name="Pearson M."/>
            <person name="Roberts A."/>
            <person name="Saif S."/>
            <person name="Shea T."/>
            <person name="Shenoy N."/>
            <person name="Sisk P."/>
            <person name="Stolte C."/>
            <person name="Sykes S."/>
            <person name="White J."/>
            <person name="Yandava C."/>
            <person name="Burger G."/>
            <person name="Gray M.W."/>
            <person name="Holland P.W.H."/>
            <person name="King N."/>
            <person name="Lang F.B.F."/>
            <person name="Roger A.J."/>
            <person name="Ruiz-Trillo I."/>
            <person name="Haas B."/>
            <person name="Nusbaum C."/>
            <person name="Birren B."/>
        </authorList>
    </citation>
    <scope>NUCLEOTIDE SEQUENCE [LARGE SCALE GENOMIC DNA]</scope>
    <source>
        <strain evidence="6 7">JP610</strain>
    </source>
</reference>
<organism evidence="6 7">
    <name type="scientific">Sphaeroforma arctica JP610</name>
    <dbReference type="NCBI Taxonomy" id="667725"/>
    <lineage>
        <taxon>Eukaryota</taxon>
        <taxon>Ichthyosporea</taxon>
        <taxon>Ichthyophonida</taxon>
        <taxon>Sphaeroforma</taxon>
    </lineage>
</organism>
<protein>
    <recommendedName>
        <fullName evidence="8">Protein kinase domain-containing protein</fullName>
    </recommendedName>
</protein>
<dbReference type="InterPro" id="IPR000719">
    <property type="entry name" value="Prot_kinase_dom"/>
</dbReference>
<gene>
    <name evidence="6" type="ORF">SARC_05787</name>
</gene>
<proteinExistence type="predicted"/>
<evidence type="ECO:0000259" key="4">
    <source>
        <dbReference type="PROSITE" id="PS50011"/>
    </source>
</evidence>
<dbReference type="RefSeq" id="XP_014155816.1">
    <property type="nucleotide sequence ID" value="XM_014300341.1"/>
</dbReference>
<feature type="domain" description="C2H2-type" evidence="5">
    <location>
        <begin position="203"/>
        <end position="230"/>
    </location>
</feature>
<evidence type="ECO:0000313" key="6">
    <source>
        <dbReference type="EMBL" id="KNC81914.1"/>
    </source>
</evidence>
<evidence type="ECO:0000259" key="5">
    <source>
        <dbReference type="PROSITE" id="PS50157"/>
    </source>
</evidence>
<dbReference type="GO" id="GO:0004674">
    <property type="term" value="F:protein serine/threonine kinase activity"/>
    <property type="evidence" value="ECO:0007669"/>
    <property type="project" value="TreeGrafter"/>
</dbReference>
<accession>A0A0L0FZ51</accession>
<dbReference type="InterPro" id="IPR050108">
    <property type="entry name" value="CDK"/>
</dbReference>
<keyword evidence="1" id="KW-0547">Nucleotide-binding</keyword>
<keyword evidence="7" id="KW-1185">Reference proteome</keyword>
<dbReference type="GO" id="GO:0008270">
    <property type="term" value="F:zinc ion binding"/>
    <property type="evidence" value="ECO:0007669"/>
    <property type="project" value="UniProtKB-KW"/>
</dbReference>
<dbReference type="SUPFAM" id="SSF56112">
    <property type="entry name" value="Protein kinase-like (PK-like)"/>
    <property type="match status" value="1"/>
</dbReference>
<name>A0A0L0FZ51_9EUKA</name>
<dbReference type="STRING" id="667725.A0A0L0FZ51"/>
<evidence type="ECO:0000256" key="2">
    <source>
        <dbReference type="ARBA" id="ARBA00022840"/>
    </source>
</evidence>
<dbReference type="InterPro" id="IPR013087">
    <property type="entry name" value="Znf_C2H2_type"/>
</dbReference>
<dbReference type="GO" id="GO:0005524">
    <property type="term" value="F:ATP binding"/>
    <property type="evidence" value="ECO:0007669"/>
    <property type="project" value="UniProtKB-KW"/>
</dbReference>
<dbReference type="Gene3D" id="1.10.510.10">
    <property type="entry name" value="Transferase(Phosphotransferase) domain 1"/>
    <property type="match status" value="1"/>
</dbReference>
<keyword evidence="3" id="KW-0479">Metal-binding</keyword>
<evidence type="ECO:0000256" key="3">
    <source>
        <dbReference type="PROSITE-ProRule" id="PRU00042"/>
    </source>
</evidence>
<dbReference type="PROSITE" id="PS50011">
    <property type="entry name" value="PROTEIN_KINASE_DOM"/>
    <property type="match status" value="1"/>
</dbReference>
<dbReference type="Proteomes" id="UP000054560">
    <property type="component" value="Unassembled WGS sequence"/>
</dbReference>
<dbReference type="eggNOG" id="ENOG502S7WK">
    <property type="taxonomic scope" value="Eukaryota"/>
</dbReference>
<dbReference type="SUPFAM" id="SSF57667">
    <property type="entry name" value="beta-beta-alpha zinc fingers"/>
    <property type="match status" value="1"/>
</dbReference>
<dbReference type="EMBL" id="KQ241980">
    <property type="protein sequence ID" value="KNC81914.1"/>
    <property type="molecule type" value="Genomic_DNA"/>
</dbReference>
<keyword evidence="2" id="KW-0067">ATP-binding</keyword>
<keyword evidence="3" id="KW-0862">Zinc</keyword>
<dbReference type="InterPro" id="IPR011009">
    <property type="entry name" value="Kinase-like_dom_sf"/>
</dbReference>
<evidence type="ECO:0000256" key="1">
    <source>
        <dbReference type="ARBA" id="ARBA00022741"/>
    </source>
</evidence>
<dbReference type="PROSITE" id="PS50157">
    <property type="entry name" value="ZINC_FINGER_C2H2_2"/>
    <property type="match status" value="1"/>
</dbReference>
<keyword evidence="3" id="KW-0863">Zinc-finger</keyword>
<feature type="domain" description="Protein kinase" evidence="4">
    <location>
        <begin position="1"/>
        <end position="194"/>
    </location>
</feature>
<sequence>MGNAVNILNAQHLYGEGGPSAEESTQAYAPPETLFGGEAYSKEFPESFDMWSVGIVMMELVLGTADVFRVDSRVRAIINHRMADRSERDKRSACMYQMMQRFCFHAYDVSDKQTKMDIDYFSNAKLPALSQEHIVREQTAHRCNDRTLYEQLRIADTLGVGFPTLMGTDLIKRLLRWDPTNRVAADKALTHAYFTNPNGDKPFVCSLCGKEMVFMSDYRRHMAAKECNHS</sequence>
<dbReference type="AlphaFoldDB" id="A0A0L0FZ51"/>
<dbReference type="InterPro" id="IPR036236">
    <property type="entry name" value="Znf_C2H2_sf"/>
</dbReference>
<dbReference type="PANTHER" id="PTHR24056">
    <property type="entry name" value="CELL DIVISION PROTEIN KINASE"/>
    <property type="match status" value="1"/>
</dbReference>
<evidence type="ECO:0008006" key="8">
    <source>
        <dbReference type="Google" id="ProtNLM"/>
    </source>
</evidence>
<dbReference type="GeneID" id="25906291"/>
<dbReference type="Pfam" id="PF00069">
    <property type="entry name" value="Pkinase"/>
    <property type="match status" value="1"/>
</dbReference>
<dbReference type="GO" id="GO:0005634">
    <property type="term" value="C:nucleus"/>
    <property type="evidence" value="ECO:0007669"/>
    <property type="project" value="TreeGrafter"/>
</dbReference>
<dbReference type="OrthoDB" id="10264738at2759"/>